<dbReference type="EMBL" id="FMZW01000020">
    <property type="protein sequence ID" value="SDE10859.1"/>
    <property type="molecule type" value="Genomic_DNA"/>
</dbReference>
<proteinExistence type="predicted"/>
<dbReference type="RefSeq" id="WP_092084636.1">
    <property type="nucleotide sequence ID" value="NZ_FMZW01000020.1"/>
</dbReference>
<dbReference type="AlphaFoldDB" id="A0A1G7A7R2"/>
<evidence type="ECO:0000313" key="2">
    <source>
        <dbReference type="Proteomes" id="UP000199245"/>
    </source>
</evidence>
<reference evidence="1 2" key="1">
    <citation type="submission" date="2016-10" db="EMBL/GenBank/DDBJ databases">
        <authorList>
            <person name="de Groot N.N."/>
        </authorList>
    </citation>
    <scope>NUCLEOTIDE SEQUENCE [LARGE SCALE GENOMIC DNA]</scope>
    <source>
        <strain evidence="1 2">R5</strain>
    </source>
</reference>
<evidence type="ECO:0000313" key="1">
    <source>
        <dbReference type="EMBL" id="SDE10859.1"/>
    </source>
</evidence>
<name>A0A1G7A7R2_9BRAD</name>
<sequence length="89" mass="10612">MASAEHANWAQQLRSERELLVKADIDIEEGWQRVRNQQDLLDWLQRAGHDTEQAERLVSLLKRTLIEWERHRTLIVQRVAYLEEQVASH</sequence>
<gene>
    <name evidence="1" type="ORF">SAMN05216337_102018</name>
</gene>
<organism evidence="1 2">
    <name type="scientific">Bradyrhizobium brasilense</name>
    <dbReference type="NCBI Taxonomy" id="1419277"/>
    <lineage>
        <taxon>Bacteria</taxon>
        <taxon>Pseudomonadati</taxon>
        <taxon>Pseudomonadota</taxon>
        <taxon>Alphaproteobacteria</taxon>
        <taxon>Hyphomicrobiales</taxon>
        <taxon>Nitrobacteraceae</taxon>
        <taxon>Bradyrhizobium</taxon>
    </lineage>
</organism>
<accession>A0A1G7A7R2</accession>
<protein>
    <submittedName>
        <fullName evidence="1">Uncharacterized protein</fullName>
    </submittedName>
</protein>
<dbReference type="Proteomes" id="UP000199245">
    <property type="component" value="Unassembled WGS sequence"/>
</dbReference>